<organism evidence="2 3">
    <name type="scientific">Ulvibacter litoralis</name>
    <dbReference type="NCBI Taxonomy" id="227084"/>
    <lineage>
        <taxon>Bacteria</taxon>
        <taxon>Pseudomonadati</taxon>
        <taxon>Bacteroidota</taxon>
        <taxon>Flavobacteriia</taxon>
        <taxon>Flavobacteriales</taxon>
        <taxon>Flavobacteriaceae</taxon>
        <taxon>Ulvibacter</taxon>
    </lineage>
</organism>
<sequence length="273" mass="32542">MRLTILIATFLLSQLTFSQSIASYNSNATKYEKNANFAQIIEKTSFYNSDGIKTEIEHKDFNKSMQLTSLKRFDDKNKLIWLNMYKYDSLQRRVRLDNKRWINIIGYQTKHTEYKYDSIGNFVQIDYNSQKQISNIAQYFLDKEKNLIRLENFNGNGSLIGYETANYDLENNVVVINQYNNKNELVNSNNRAISHSGEKKQKTSNKYNEQGDLIFYKRNWNDKDNVCYTIEYKYDKKGNWISKKRYSHIQTESGKLKKKKTKMVKTRKIKYRE</sequence>
<feature type="signal peptide" evidence="1">
    <location>
        <begin position="1"/>
        <end position="22"/>
    </location>
</feature>
<dbReference type="Proteomes" id="UP000199321">
    <property type="component" value="Unassembled WGS sequence"/>
</dbReference>
<gene>
    <name evidence="2" type="ORF">SAMN05421855_1242</name>
</gene>
<dbReference type="AlphaFoldDB" id="A0A1G7JQS3"/>
<accession>A0A1G7JQS3</accession>
<protein>
    <recommendedName>
        <fullName evidence="4">YD repeat-containing protein</fullName>
    </recommendedName>
</protein>
<reference evidence="2 3" key="1">
    <citation type="submission" date="2016-10" db="EMBL/GenBank/DDBJ databases">
        <authorList>
            <person name="de Groot N.N."/>
        </authorList>
    </citation>
    <scope>NUCLEOTIDE SEQUENCE [LARGE SCALE GENOMIC DNA]</scope>
    <source>
        <strain evidence="2 3">DSM 16195</strain>
    </source>
</reference>
<evidence type="ECO:0000256" key="1">
    <source>
        <dbReference type="SAM" id="SignalP"/>
    </source>
</evidence>
<evidence type="ECO:0008006" key="4">
    <source>
        <dbReference type="Google" id="ProtNLM"/>
    </source>
</evidence>
<dbReference type="OrthoDB" id="1492679at2"/>
<dbReference type="RefSeq" id="WP_093145522.1">
    <property type="nucleotide sequence ID" value="NZ_BMWO01000029.1"/>
</dbReference>
<evidence type="ECO:0000313" key="3">
    <source>
        <dbReference type="Proteomes" id="UP000199321"/>
    </source>
</evidence>
<proteinExistence type="predicted"/>
<feature type="chain" id="PRO_5011620556" description="YD repeat-containing protein" evidence="1">
    <location>
        <begin position="23"/>
        <end position="273"/>
    </location>
</feature>
<name>A0A1G7JQS3_9FLAO</name>
<evidence type="ECO:0000313" key="2">
    <source>
        <dbReference type="EMBL" id="SDF27154.1"/>
    </source>
</evidence>
<keyword evidence="3" id="KW-1185">Reference proteome</keyword>
<keyword evidence="1" id="KW-0732">Signal</keyword>
<dbReference type="Gene3D" id="2.180.10.10">
    <property type="entry name" value="RHS repeat-associated core"/>
    <property type="match status" value="1"/>
</dbReference>
<dbReference type="EMBL" id="FNBA01000024">
    <property type="protein sequence ID" value="SDF27154.1"/>
    <property type="molecule type" value="Genomic_DNA"/>
</dbReference>